<sequence length="171" mass="18904">MKVLIRALLFLSLISLGQGTVLAQNYLILQKGANEKSRITYEVGDEFIYLQEGNDYYIKDVIREIDRDYIALKENVLSLKQIKAIDIRDKDERNQTLANLTLLPIAGGTLLMLAGGINSLAADGGIHYSTGVWTTSAALIGAGILIKSLRYKKFKVGKKKKIMVITVEASE</sequence>
<dbReference type="STRING" id="320787.CA2015_0896"/>
<organism evidence="1 2">
    <name type="scientific">Cyclobacterium amurskyense</name>
    <dbReference type="NCBI Taxonomy" id="320787"/>
    <lineage>
        <taxon>Bacteria</taxon>
        <taxon>Pseudomonadati</taxon>
        <taxon>Bacteroidota</taxon>
        <taxon>Cytophagia</taxon>
        <taxon>Cytophagales</taxon>
        <taxon>Cyclobacteriaceae</taxon>
        <taxon>Cyclobacterium</taxon>
    </lineage>
</organism>
<dbReference type="AlphaFoldDB" id="A0A0H4P858"/>
<evidence type="ECO:0000313" key="2">
    <source>
        <dbReference type="Proteomes" id="UP000036520"/>
    </source>
</evidence>
<name>A0A0H4P858_9BACT</name>
<accession>A0A0H4P858</accession>
<dbReference type="Proteomes" id="UP000036520">
    <property type="component" value="Chromosome"/>
</dbReference>
<reference evidence="1 2" key="1">
    <citation type="submission" date="2015-07" db="EMBL/GenBank/DDBJ databases">
        <authorList>
            <person name="Kim K.M."/>
        </authorList>
    </citation>
    <scope>NUCLEOTIDE SEQUENCE [LARGE SCALE GENOMIC DNA]</scope>
    <source>
        <strain evidence="1 2">KCTC 12363</strain>
    </source>
</reference>
<protein>
    <submittedName>
        <fullName evidence="1">Uncharacterized protein</fullName>
    </submittedName>
</protein>
<dbReference type="OrthoDB" id="823720at2"/>
<dbReference type="EMBL" id="CP012040">
    <property type="protein sequence ID" value="AKP50354.1"/>
    <property type="molecule type" value="Genomic_DNA"/>
</dbReference>
<gene>
    <name evidence="1" type="ORF">CA2015_0896</name>
</gene>
<dbReference type="KEGG" id="camu:CA2015_0896"/>
<evidence type="ECO:0000313" key="1">
    <source>
        <dbReference type="EMBL" id="AKP50354.1"/>
    </source>
</evidence>
<proteinExistence type="predicted"/>
<dbReference type="RefSeq" id="WP_048640803.1">
    <property type="nucleotide sequence ID" value="NZ_CAXBGM010000027.1"/>
</dbReference>
<keyword evidence="2" id="KW-1185">Reference proteome</keyword>